<feature type="region of interest" description="Disordered" evidence="1">
    <location>
        <begin position="145"/>
        <end position="172"/>
    </location>
</feature>
<dbReference type="Pfam" id="PF13801">
    <property type="entry name" value="Metal_resist"/>
    <property type="match status" value="1"/>
</dbReference>
<feature type="transmembrane region" description="Helical" evidence="2">
    <location>
        <begin position="15"/>
        <end position="38"/>
    </location>
</feature>
<proteinExistence type="predicted"/>
<evidence type="ECO:0000313" key="3">
    <source>
        <dbReference type="EMBL" id="MFC3179521.1"/>
    </source>
</evidence>
<evidence type="ECO:0000313" key="4">
    <source>
        <dbReference type="Proteomes" id="UP001595547"/>
    </source>
</evidence>
<accession>A0ABV7ISQ0</accession>
<dbReference type="InterPro" id="IPR025961">
    <property type="entry name" value="Metal_resist"/>
</dbReference>
<dbReference type="RefSeq" id="WP_380071161.1">
    <property type="nucleotide sequence ID" value="NZ_JBHRTO010000001.1"/>
</dbReference>
<protein>
    <submittedName>
        <fullName evidence="3">Periplasmic heavy metal sensor</fullName>
    </submittedName>
</protein>
<keyword evidence="2" id="KW-0812">Transmembrane</keyword>
<dbReference type="Proteomes" id="UP001595547">
    <property type="component" value="Unassembled WGS sequence"/>
</dbReference>
<dbReference type="EMBL" id="JBHRTO010000001">
    <property type="protein sequence ID" value="MFC3179521.1"/>
    <property type="molecule type" value="Genomic_DNA"/>
</dbReference>
<keyword evidence="4" id="KW-1185">Reference proteome</keyword>
<comment type="caution">
    <text evidence="3">The sequence shown here is derived from an EMBL/GenBank/DDBJ whole genome shotgun (WGS) entry which is preliminary data.</text>
</comment>
<name>A0ABV7ISQ0_9RHOB</name>
<reference evidence="4" key="1">
    <citation type="journal article" date="2019" name="Int. J. Syst. Evol. Microbiol.">
        <title>The Global Catalogue of Microorganisms (GCM) 10K type strain sequencing project: providing services to taxonomists for standard genome sequencing and annotation.</title>
        <authorList>
            <consortium name="The Broad Institute Genomics Platform"/>
            <consortium name="The Broad Institute Genome Sequencing Center for Infectious Disease"/>
            <person name="Wu L."/>
            <person name="Ma J."/>
        </authorList>
    </citation>
    <scope>NUCLEOTIDE SEQUENCE [LARGE SCALE GENOMIC DNA]</scope>
    <source>
        <strain evidence="4">KCTC 52039</strain>
    </source>
</reference>
<sequence length="172" mass="18739">MSETGMPKQAAGRGLRIALAVSVALNLAVAGMFAGSLLKDHEDGGPRGVREIGFGPFSEALSREDRRALRANLMAKMPEMRLARREARQDAQNLLAVLRATPFDPAQLTALLEAQRARMAGRFEVGQELMRDLLVGMTPEARQAFADRLEKRLQHDPKGGPEGYEAAPPPKP</sequence>
<evidence type="ECO:0000256" key="2">
    <source>
        <dbReference type="SAM" id="Phobius"/>
    </source>
</evidence>
<gene>
    <name evidence="3" type="ORF">ACFOGH_00830</name>
</gene>
<keyword evidence="2" id="KW-0472">Membrane</keyword>
<keyword evidence="2" id="KW-1133">Transmembrane helix</keyword>
<evidence type="ECO:0000256" key="1">
    <source>
        <dbReference type="SAM" id="MobiDB-lite"/>
    </source>
</evidence>
<feature type="compositionally biased region" description="Basic and acidic residues" evidence="1">
    <location>
        <begin position="145"/>
        <end position="159"/>
    </location>
</feature>
<organism evidence="3 4">
    <name type="scientific">Cypionkella sinensis</name>
    <dbReference type="NCBI Taxonomy" id="1756043"/>
    <lineage>
        <taxon>Bacteria</taxon>
        <taxon>Pseudomonadati</taxon>
        <taxon>Pseudomonadota</taxon>
        <taxon>Alphaproteobacteria</taxon>
        <taxon>Rhodobacterales</taxon>
        <taxon>Paracoccaceae</taxon>
        <taxon>Cypionkella</taxon>
    </lineage>
</organism>